<dbReference type="EMBL" id="JACCFK010000002">
    <property type="protein sequence ID" value="NYI92176.1"/>
    <property type="molecule type" value="Genomic_DNA"/>
</dbReference>
<dbReference type="PROSITE" id="PS50968">
    <property type="entry name" value="BIOTINYL_LIPOYL"/>
    <property type="match status" value="1"/>
</dbReference>
<dbReference type="InterPro" id="IPR003016">
    <property type="entry name" value="2-oxoA_DH_lipoyl-BS"/>
</dbReference>
<dbReference type="InterPro" id="IPR033753">
    <property type="entry name" value="GCV_H/Fam206"/>
</dbReference>
<name>A0A853BCP8_9PSEU</name>
<dbReference type="GO" id="GO:0019464">
    <property type="term" value="P:glycine decarboxylation via glycine cleavage system"/>
    <property type="evidence" value="ECO:0007669"/>
    <property type="project" value="UniProtKB-UniRule"/>
</dbReference>
<comment type="similarity">
    <text evidence="1 3">Belongs to the GcvH family.</text>
</comment>
<feature type="domain" description="Lipoyl-binding" evidence="5">
    <location>
        <begin position="23"/>
        <end position="105"/>
    </location>
</feature>
<dbReference type="HAMAP" id="MF_00272">
    <property type="entry name" value="GcvH"/>
    <property type="match status" value="1"/>
</dbReference>
<proteinExistence type="inferred from homology"/>
<dbReference type="GO" id="GO:0009249">
    <property type="term" value="P:protein lipoylation"/>
    <property type="evidence" value="ECO:0007669"/>
    <property type="project" value="TreeGrafter"/>
</dbReference>
<comment type="cofactor">
    <cofactor evidence="3">
        <name>(R)-lipoate</name>
        <dbReference type="ChEBI" id="CHEBI:83088"/>
    </cofactor>
    <text evidence="3">Binds 1 lipoyl cofactor covalently.</text>
</comment>
<comment type="function">
    <text evidence="3">The glycine cleavage system catalyzes the degradation of glycine. The H protein shuttles the methylamine group of glycine from the P protein to the T protein.</text>
</comment>
<dbReference type="InterPro" id="IPR011053">
    <property type="entry name" value="Single_hybrid_motif"/>
</dbReference>
<dbReference type="GO" id="GO:0005829">
    <property type="term" value="C:cytosol"/>
    <property type="evidence" value="ECO:0007669"/>
    <property type="project" value="TreeGrafter"/>
</dbReference>
<evidence type="ECO:0000256" key="3">
    <source>
        <dbReference type="HAMAP-Rule" id="MF_00272"/>
    </source>
</evidence>
<dbReference type="InterPro" id="IPR017453">
    <property type="entry name" value="GCV_H_sub"/>
</dbReference>
<evidence type="ECO:0000256" key="1">
    <source>
        <dbReference type="ARBA" id="ARBA00009249"/>
    </source>
</evidence>
<dbReference type="AlphaFoldDB" id="A0A853BCP8"/>
<organism evidence="6 7">
    <name type="scientific">Amycolatopsis endophytica</name>
    <dbReference type="NCBI Taxonomy" id="860233"/>
    <lineage>
        <taxon>Bacteria</taxon>
        <taxon>Bacillati</taxon>
        <taxon>Actinomycetota</taxon>
        <taxon>Actinomycetes</taxon>
        <taxon>Pseudonocardiales</taxon>
        <taxon>Pseudonocardiaceae</taxon>
        <taxon>Amycolatopsis</taxon>
    </lineage>
</organism>
<keyword evidence="7" id="KW-1185">Reference proteome</keyword>
<dbReference type="GO" id="GO:0005960">
    <property type="term" value="C:glycine cleavage complex"/>
    <property type="evidence" value="ECO:0007669"/>
    <property type="project" value="InterPro"/>
</dbReference>
<reference evidence="6 7" key="1">
    <citation type="submission" date="2020-07" db="EMBL/GenBank/DDBJ databases">
        <title>Sequencing the genomes of 1000 actinobacteria strains.</title>
        <authorList>
            <person name="Klenk H.-P."/>
        </authorList>
    </citation>
    <scope>NUCLEOTIDE SEQUENCE [LARGE SCALE GENOMIC DNA]</scope>
    <source>
        <strain evidence="6 7">DSM 104006</strain>
    </source>
</reference>
<protein>
    <recommendedName>
        <fullName evidence="3">Glycine cleavage system H protein</fullName>
    </recommendedName>
</protein>
<dbReference type="SUPFAM" id="SSF51230">
    <property type="entry name" value="Single hybrid motif"/>
    <property type="match status" value="1"/>
</dbReference>
<dbReference type="InterPro" id="IPR000089">
    <property type="entry name" value="Biotin_lipoyl"/>
</dbReference>
<evidence type="ECO:0000259" key="5">
    <source>
        <dbReference type="PROSITE" id="PS50968"/>
    </source>
</evidence>
<dbReference type="InterPro" id="IPR002930">
    <property type="entry name" value="GCV_H"/>
</dbReference>
<gene>
    <name evidence="3" type="primary">gcvH</name>
    <name evidence="6" type="ORF">HNR02_005551</name>
</gene>
<evidence type="ECO:0000313" key="7">
    <source>
        <dbReference type="Proteomes" id="UP000549616"/>
    </source>
</evidence>
<keyword evidence="2 3" id="KW-0450">Lipoyl</keyword>
<evidence type="ECO:0000256" key="2">
    <source>
        <dbReference type="ARBA" id="ARBA00022823"/>
    </source>
</evidence>
<dbReference type="Gene3D" id="2.40.50.100">
    <property type="match status" value="1"/>
</dbReference>
<dbReference type="NCBIfam" id="TIGR00527">
    <property type="entry name" value="gcvH"/>
    <property type="match status" value="1"/>
</dbReference>
<dbReference type="CDD" id="cd06848">
    <property type="entry name" value="GCS_H"/>
    <property type="match status" value="1"/>
</dbReference>
<evidence type="ECO:0000313" key="6">
    <source>
        <dbReference type="EMBL" id="NYI92176.1"/>
    </source>
</evidence>
<dbReference type="Pfam" id="PF01597">
    <property type="entry name" value="GCV_H"/>
    <property type="match status" value="1"/>
</dbReference>
<dbReference type="PANTHER" id="PTHR11715:SF3">
    <property type="entry name" value="GLYCINE CLEAVAGE SYSTEM H PROTEIN-RELATED"/>
    <property type="match status" value="1"/>
</dbReference>
<comment type="subunit">
    <text evidence="3">The glycine cleavage system is composed of four proteins: P, T, L and H.</text>
</comment>
<dbReference type="Proteomes" id="UP000549616">
    <property type="component" value="Unassembled WGS sequence"/>
</dbReference>
<dbReference type="PANTHER" id="PTHR11715">
    <property type="entry name" value="GLYCINE CLEAVAGE SYSTEM H PROTEIN"/>
    <property type="match status" value="1"/>
</dbReference>
<dbReference type="RefSeq" id="WP_179776445.1">
    <property type="nucleotide sequence ID" value="NZ_JACCFK010000002.1"/>
</dbReference>
<feature type="modified residue" description="N6-lipoyllysine" evidence="3 4">
    <location>
        <position position="64"/>
    </location>
</feature>
<dbReference type="NCBIfam" id="NF002270">
    <property type="entry name" value="PRK01202.1"/>
    <property type="match status" value="1"/>
</dbReference>
<dbReference type="PROSITE" id="PS00189">
    <property type="entry name" value="LIPOYL"/>
    <property type="match status" value="1"/>
</dbReference>
<comment type="caution">
    <text evidence="6">The sequence shown here is derived from an EMBL/GenBank/DDBJ whole genome shotgun (WGS) entry which is preliminary data.</text>
</comment>
<accession>A0A853BCP8</accession>
<evidence type="ECO:0000256" key="4">
    <source>
        <dbReference type="PIRSR" id="PIRSR617453-50"/>
    </source>
</evidence>
<sequence length="127" mass="13524">MAAPEELRYTEEHEWVATRAADVVRVGITEYAQDQLGDVVFVDLPETGKAVTAGEPFGEVESTKSVSELFAPLDGEIVAVNDAVDGAPELINSDPYGEGWLVEIRVADAEAVSGLLDADAYNRLTAG</sequence>